<reference evidence="1 2" key="1">
    <citation type="submission" date="2016-10" db="EMBL/GenBank/DDBJ databases">
        <authorList>
            <person name="Varghese N."/>
            <person name="Submissions S."/>
        </authorList>
    </citation>
    <scope>NUCLEOTIDE SEQUENCE [LARGE SCALE GENOMIC DNA]</scope>
    <source>
        <strain evidence="1 2">BS2981</strain>
    </source>
</reference>
<name>A0ABY0UCS8_PSECE</name>
<gene>
    <name evidence="1" type="ORF">SAMN04490182_1545</name>
</gene>
<evidence type="ECO:0000313" key="1">
    <source>
        <dbReference type="EMBL" id="SDS44050.1"/>
    </source>
</evidence>
<dbReference type="EMBL" id="LT629753">
    <property type="protein sequence ID" value="SDS44050.1"/>
    <property type="molecule type" value="Genomic_DNA"/>
</dbReference>
<dbReference type="Proteomes" id="UP000199576">
    <property type="component" value="Chromosome I"/>
</dbReference>
<proteinExistence type="predicted"/>
<accession>A0ABY0UCS8</accession>
<keyword evidence="2" id="KW-1185">Reference proteome</keyword>
<evidence type="ECO:0000313" key="2">
    <source>
        <dbReference type="Proteomes" id="UP000199576"/>
    </source>
</evidence>
<protein>
    <submittedName>
        <fullName evidence="1">Uncharacterized protein</fullName>
    </submittedName>
</protein>
<sequence>MLVQGKGSHCLSKMPFGSILIIKIENHNL</sequence>
<organism evidence="1 2">
    <name type="scientific">Pseudomonas cedrina</name>
    <dbReference type="NCBI Taxonomy" id="651740"/>
    <lineage>
        <taxon>Bacteria</taxon>
        <taxon>Pseudomonadati</taxon>
        <taxon>Pseudomonadota</taxon>
        <taxon>Gammaproteobacteria</taxon>
        <taxon>Pseudomonadales</taxon>
        <taxon>Pseudomonadaceae</taxon>
        <taxon>Pseudomonas</taxon>
    </lineage>
</organism>